<feature type="domain" description="NodB homology" evidence="2">
    <location>
        <begin position="24"/>
        <end position="143"/>
    </location>
</feature>
<keyword evidence="4" id="KW-1185">Reference proteome</keyword>
<dbReference type="Proteomes" id="UP001204151">
    <property type="component" value="Unassembled WGS sequence"/>
</dbReference>
<dbReference type="Pfam" id="PF01522">
    <property type="entry name" value="Polysacc_deac_1"/>
    <property type="match status" value="1"/>
</dbReference>
<protein>
    <submittedName>
        <fullName evidence="3">Polysaccharide deacetylase family protein</fullName>
    </submittedName>
</protein>
<name>A0ABT1ZJD1_9BURK</name>
<reference evidence="3 4" key="1">
    <citation type="submission" date="2022-08" db="EMBL/GenBank/DDBJ databases">
        <title>Reclassification of Massilia species as members of the genera Telluria, Duganella, Pseudoduganella, Mokoshia gen. nov. and Zemynaea gen. nov. using orthogonal and non-orthogonal genome-based approaches.</title>
        <authorList>
            <person name="Bowman J.P."/>
        </authorList>
    </citation>
    <scope>NUCLEOTIDE SEQUENCE [LARGE SCALE GENOMIC DNA]</scope>
    <source>
        <strain evidence="3 4">JCM 31316</strain>
    </source>
</reference>
<organism evidence="3 4">
    <name type="scientific">Massilia pinisoli</name>
    <dbReference type="NCBI Taxonomy" id="1772194"/>
    <lineage>
        <taxon>Bacteria</taxon>
        <taxon>Pseudomonadati</taxon>
        <taxon>Pseudomonadota</taxon>
        <taxon>Betaproteobacteria</taxon>
        <taxon>Burkholderiales</taxon>
        <taxon>Oxalobacteraceae</taxon>
        <taxon>Telluria group</taxon>
        <taxon>Massilia</taxon>
    </lineage>
</organism>
<proteinExistence type="predicted"/>
<evidence type="ECO:0000259" key="2">
    <source>
        <dbReference type="Pfam" id="PF01522"/>
    </source>
</evidence>
<feature type="chain" id="PRO_5045052403" evidence="1">
    <location>
        <begin position="20"/>
        <end position="306"/>
    </location>
</feature>
<comment type="caution">
    <text evidence="3">The sequence shown here is derived from an EMBL/GenBank/DDBJ whole genome shotgun (WGS) entry which is preliminary data.</text>
</comment>
<dbReference type="SUPFAM" id="SSF88713">
    <property type="entry name" value="Glycoside hydrolase/deacetylase"/>
    <property type="match status" value="1"/>
</dbReference>
<evidence type="ECO:0000313" key="4">
    <source>
        <dbReference type="Proteomes" id="UP001204151"/>
    </source>
</evidence>
<keyword evidence="1" id="KW-0732">Signal</keyword>
<gene>
    <name evidence="3" type="ORF">NX784_00285</name>
</gene>
<dbReference type="InterPro" id="IPR002509">
    <property type="entry name" value="NODB_dom"/>
</dbReference>
<dbReference type="RefSeq" id="WP_258814670.1">
    <property type="nucleotide sequence ID" value="NZ_JANUGW010000001.1"/>
</dbReference>
<dbReference type="CDD" id="cd10960">
    <property type="entry name" value="CE4_NodB_like_1"/>
    <property type="match status" value="1"/>
</dbReference>
<accession>A0ABT1ZJD1</accession>
<sequence length="306" mass="32803">MKSRILLCALLLAGGVAAAAPADRFDVAVTADDLPAHGSLPPGMTRVGIAQSYVDTLKAHRVPEAWGFVNAVSLGTEPAGAQALEVWRRAGYPLGNHAYSHMGLSRGAPSLAAWEADVTANEPTLEKYMAGHDWHVLRFPFLDAAGSGERHDGAIAWLKAHGYRIADVTLGFDDWAYTDTYARCVAKGDEAAIAGMKTSYYRRIDQQIARTKAMSQRVYGRMIPQVLLTHMGGWSAVTLPEVMKRLDAAGARYVTLDKVQADAAYRAPSPRAGEGALIERHAQDAGIDLAGLPAVEPVGGLDKLCR</sequence>
<evidence type="ECO:0000313" key="3">
    <source>
        <dbReference type="EMBL" id="MCS0580019.1"/>
    </source>
</evidence>
<dbReference type="EMBL" id="JANUGW010000001">
    <property type="protein sequence ID" value="MCS0580019.1"/>
    <property type="molecule type" value="Genomic_DNA"/>
</dbReference>
<evidence type="ECO:0000256" key="1">
    <source>
        <dbReference type="SAM" id="SignalP"/>
    </source>
</evidence>
<dbReference type="Gene3D" id="3.20.20.370">
    <property type="entry name" value="Glycoside hydrolase/deacetylase"/>
    <property type="match status" value="1"/>
</dbReference>
<dbReference type="InterPro" id="IPR011330">
    <property type="entry name" value="Glyco_hydro/deAcase_b/a-brl"/>
</dbReference>
<feature type="signal peptide" evidence="1">
    <location>
        <begin position="1"/>
        <end position="19"/>
    </location>
</feature>